<organism evidence="2 3">
    <name type="scientific">Panicum virgatum</name>
    <name type="common">Blackwell switchgrass</name>
    <dbReference type="NCBI Taxonomy" id="38727"/>
    <lineage>
        <taxon>Eukaryota</taxon>
        <taxon>Viridiplantae</taxon>
        <taxon>Streptophyta</taxon>
        <taxon>Embryophyta</taxon>
        <taxon>Tracheophyta</taxon>
        <taxon>Spermatophyta</taxon>
        <taxon>Magnoliopsida</taxon>
        <taxon>Liliopsida</taxon>
        <taxon>Poales</taxon>
        <taxon>Poaceae</taxon>
        <taxon>PACMAD clade</taxon>
        <taxon>Panicoideae</taxon>
        <taxon>Panicodae</taxon>
        <taxon>Paniceae</taxon>
        <taxon>Panicinae</taxon>
        <taxon>Panicum</taxon>
        <taxon>Panicum sect. Hiantes</taxon>
    </lineage>
</organism>
<feature type="signal peptide" evidence="1">
    <location>
        <begin position="1"/>
        <end position="48"/>
    </location>
</feature>
<sequence>MLFLFLRIFENEWKMTNYPCHLKRSQLLASVLLHRVVVLCLAPAPVSGGSCRRRAGSCYRPSGPSRLLLFWFVRHRGLSRSHPTVGALGAFCRPAMPPRLLLLLGPAAACSCRRAGHHFGRWVAELSTAALLVSDGAVVPAWSEFAREAAAASWRLPPSYAKDNQKNFTLFNRSSVSYSEAHARSFGVHPRQCSR</sequence>
<evidence type="ECO:0000256" key="1">
    <source>
        <dbReference type="SAM" id="SignalP"/>
    </source>
</evidence>
<name>A0A8T0NKV5_PANVG</name>
<dbReference type="EMBL" id="CM029053">
    <property type="protein sequence ID" value="KAG2547484.1"/>
    <property type="molecule type" value="Genomic_DNA"/>
</dbReference>
<proteinExistence type="predicted"/>
<dbReference type="AlphaFoldDB" id="A0A8T0NKV5"/>
<reference evidence="2 3" key="1">
    <citation type="submission" date="2020-05" db="EMBL/GenBank/DDBJ databases">
        <title>WGS assembly of Panicum virgatum.</title>
        <authorList>
            <person name="Lovell J.T."/>
            <person name="Jenkins J."/>
            <person name="Shu S."/>
            <person name="Juenger T.E."/>
            <person name="Schmutz J."/>
        </authorList>
    </citation>
    <scope>NUCLEOTIDE SEQUENCE [LARGE SCALE GENOMIC DNA]</scope>
    <source>
        <strain evidence="3">cv. AP13</strain>
    </source>
</reference>
<feature type="chain" id="PRO_5035870182" evidence="1">
    <location>
        <begin position="49"/>
        <end position="195"/>
    </location>
</feature>
<evidence type="ECO:0000313" key="3">
    <source>
        <dbReference type="Proteomes" id="UP000823388"/>
    </source>
</evidence>
<accession>A0A8T0NKV5</accession>
<comment type="caution">
    <text evidence="2">The sequence shown here is derived from an EMBL/GenBank/DDBJ whole genome shotgun (WGS) entry which is preliminary data.</text>
</comment>
<keyword evidence="3" id="KW-1185">Reference proteome</keyword>
<keyword evidence="1" id="KW-0732">Signal</keyword>
<evidence type="ECO:0000313" key="2">
    <source>
        <dbReference type="EMBL" id="KAG2547484.1"/>
    </source>
</evidence>
<gene>
    <name evidence="2" type="ORF">PVAP13_9KG104220</name>
</gene>
<dbReference type="Proteomes" id="UP000823388">
    <property type="component" value="Chromosome 9K"/>
</dbReference>
<protein>
    <submittedName>
        <fullName evidence="2">Uncharacterized protein</fullName>
    </submittedName>
</protein>